<keyword evidence="3" id="KW-1185">Reference proteome</keyword>
<dbReference type="RefSeq" id="WP_139604512.1">
    <property type="nucleotide sequence ID" value="NZ_VDCQ01000035.1"/>
</dbReference>
<dbReference type="InterPro" id="IPR006626">
    <property type="entry name" value="PbH1"/>
</dbReference>
<dbReference type="OrthoDB" id="2352339at2"/>
<organism evidence="2 3">
    <name type="scientific">Paenibacillus hemerocallicola</name>
    <dbReference type="NCBI Taxonomy" id="1172614"/>
    <lineage>
        <taxon>Bacteria</taxon>
        <taxon>Bacillati</taxon>
        <taxon>Bacillota</taxon>
        <taxon>Bacilli</taxon>
        <taxon>Bacillales</taxon>
        <taxon>Paenibacillaceae</taxon>
        <taxon>Paenibacillus</taxon>
    </lineage>
</organism>
<protein>
    <recommendedName>
        <fullName evidence="4">Right handed beta helix domain-containing protein</fullName>
    </recommendedName>
</protein>
<reference evidence="2 3" key="1">
    <citation type="submission" date="2019-05" db="EMBL/GenBank/DDBJ databases">
        <title>We sequenced the genome of Paenibacillus hemerocallicola KCTC 33185 for further insight into its adaptation and study the phylogeny of Paenibacillus.</title>
        <authorList>
            <person name="Narsing Rao M.P."/>
        </authorList>
    </citation>
    <scope>NUCLEOTIDE SEQUENCE [LARGE SCALE GENOMIC DNA]</scope>
    <source>
        <strain evidence="2 3">KCTC 33185</strain>
    </source>
</reference>
<gene>
    <name evidence="2" type="ORF">FE784_22680</name>
</gene>
<comment type="caution">
    <text evidence="2">The sequence shown here is derived from an EMBL/GenBank/DDBJ whole genome shotgun (WGS) entry which is preliminary data.</text>
</comment>
<sequence length="657" mass="68741">MSENKTTISRRKLLSGMAMAMAGAASAASFGYSAAAMPGSVTKSVYGDGLELMDDCCEQLAADLANGTDPAKGAGLIGYSGGTVAGLLGTLTYTGGKNYADVQAALDAAQGRTIRFSPGTYNFTGGTPIIRSGTRLVAEGEVIILQPNPGANAGFAVAPGSKDIAIDGFDIRGPWYGTGVPDWVNGDQDAAIWNAQYAENIGIDIRGRWYQRAILGYGASQMQALTDVGERIFIENCRIEGFAQSGIIADNVTFFRATNNRIRRCGRDGIRLYGIVDGKCIGNTIQHLSPGFAGAKPNYNVYGIAVTRLHGSTSVPDPNLTIGRPSDNVDIAFNRVEGATTWKSLDTHGGRNIRFIGNVTRGSYIAIGIDEGGSNDTNGKAPPRNIACVGNELLLEPSDPYRRAAITAFSPGGTDDLVGRSLIVSDNYIQGYGYHPNDGAVSVSFFENVTISGNVFRNSLRSALTLRNMVKDFTFTGNVVDNVQVSDYNVAFGVLVASANVSGVIDGNTFRNRDQSFMTAGVSLTAPASGYGVKVGKDNAFYGAMNAKVNTAANEAGGSWFLTPVAHGHIQLSGTGAILKAGKGIASVTRVGTGLVDVVLIESLSSADSVVPQVTAKGGAALVYSIVSSATNGFRVRIADTSDTPVDADFYITVLGY</sequence>
<dbReference type="Gene3D" id="2.160.20.10">
    <property type="entry name" value="Single-stranded right-handed beta-helix, Pectin lyase-like"/>
    <property type="match status" value="1"/>
</dbReference>
<dbReference type="SUPFAM" id="SSF51126">
    <property type="entry name" value="Pectin lyase-like"/>
    <property type="match status" value="2"/>
</dbReference>
<dbReference type="InterPro" id="IPR011050">
    <property type="entry name" value="Pectin_lyase_fold/virulence"/>
</dbReference>
<evidence type="ECO:0000313" key="2">
    <source>
        <dbReference type="EMBL" id="TNJ63965.1"/>
    </source>
</evidence>
<evidence type="ECO:0008006" key="4">
    <source>
        <dbReference type="Google" id="ProtNLM"/>
    </source>
</evidence>
<keyword evidence="1" id="KW-0732">Signal</keyword>
<feature type="chain" id="PRO_5022668042" description="Right handed beta helix domain-containing protein" evidence="1">
    <location>
        <begin position="28"/>
        <end position="657"/>
    </location>
</feature>
<evidence type="ECO:0000256" key="1">
    <source>
        <dbReference type="SAM" id="SignalP"/>
    </source>
</evidence>
<evidence type="ECO:0000313" key="3">
    <source>
        <dbReference type="Proteomes" id="UP000307943"/>
    </source>
</evidence>
<dbReference type="InterPro" id="IPR012334">
    <property type="entry name" value="Pectin_lyas_fold"/>
</dbReference>
<dbReference type="PROSITE" id="PS51318">
    <property type="entry name" value="TAT"/>
    <property type="match status" value="1"/>
</dbReference>
<name>A0A5C4T5C6_9BACL</name>
<dbReference type="Proteomes" id="UP000307943">
    <property type="component" value="Unassembled WGS sequence"/>
</dbReference>
<feature type="signal peptide" evidence="1">
    <location>
        <begin position="1"/>
        <end position="27"/>
    </location>
</feature>
<dbReference type="InterPro" id="IPR006311">
    <property type="entry name" value="TAT_signal"/>
</dbReference>
<dbReference type="EMBL" id="VDCQ01000035">
    <property type="protein sequence ID" value="TNJ63965.1"/>
    <property type="molecule type" value="Genomic_DNA"/>
</dbReference>
<dbReference type="SMART" id="SM00710">
    <property type="entry name" value="PbH1"/>
    <property type="match status" value="8"/>
</dbReference>
<accession>A0A5C4T5C6</accession>
<dbReference type="AlphaFoldDB" id="A0A5C4T5C6"/>
<proteinExistence type="predicted"/>